<dbReference type="InterPro" id="IPR039556">
    <property type="entry name" value="ICL/PEPM"/>
</dbReference>
<sequence>MTSLRQMIQEAAPVCAPLVLDPLMAKLAEQAGFKALYLGGGASGYRKVHLEANLTLSEMCQAGLDIRTVTELPLILDAAAGWGDPMHMHRTMGMAEAAGFAAVEIEDQILPKRAHHHAGIEHMVPLESMVDKLREAVSVRRSLDTLIIGRTNGVRSSNMDDALRRGAAYRKAGADIILLSPRNPEEVRHVADRLGGPLMLLLKPGGLASLDMSLDDMGSLGYRILVDPSTPLTAAYEAMREVYNELADGFTMTVRPTTEWTALREDMHETIGLEDLLEVERRTVEKD</sequence>
<dbReference type="GO" id="GO:0016833">
    <property type="term" value="F:oxo-acid-lyase activity"/>
    <property type="evidence" value="ECO:0007669"/>
    <property type="project" value="UniProtKB-ARBA"/>
</dbReference>
<dbReference type="CDD" id="cd00377">
    <property type="entry name" value="ICL_PEPM"/>
    <property type="match status" value="1"/>
</dbReference>
<dbReference type="InterPro" id="IPR015813">
    <property type="entry name" value="Pyrv/PenolPyrv_kinase-like_dom"/>
</dbReference>
<name>A0A382C7L7_9ZZZZ</name>
<dbReference type="EMBL" id="UINC01032920">
    <property type="protein sequence ID" value="SVB21377.1"/>
    <property type="molecule type" value="Genomic_DNA"/>
</dbReference>
<dbReference type="PANTHER" id="PTHR42905">
    <property type="entry name" value="PHOSPHOENOLPYRUVATE CARBOXYLASE"/>
    <property type="match status" value="1"/>
</dbReference>
<evidence type="ECO:0000313" key="1">
    <source>
        <dbReference type="EMBL" id="SVB21377.1"/>
    </source>
</evidence>
<dbReference type="Pfam" id="PF13714">
    <property type="entry name" value="PEP_mutase"/>
    <property type="match status" value="1"/>
</dbReference>
<accession>A0A382C7L7</accession>
<dbReference type="PANTHER" id="PTHR42905:SF5">
    <property type="entry name" value="CARBOXYVINYL-CARBOXYPHOSPHONATE PHOSPHORYLMUTASE, CHLOROPLASTIC"/>
    <property type="match status" value="1"/>
</dbReference>
<dbReference type="AlphaFoldDB" id="A0A382C7L7"/>
<protein>
    <recommendedName>
        <fullName evidence="2">HpcH/HpaI aldolase/citrate lyase domain-containing protein</fullName>
    </recommendedName>
</protein>
<dbReference type="SUPFAM" id="SSF51621">
    <property type="entry name" value="Phosphoenolpyruvate/pyruvate domain"/>
    <property type="match status" value="1"/>
</dbReference>
<reference evidence="1" key="1">
    <citation type="submission" date="2018-05" db="EMBL/GenBank/DDBJ databases">
        <authorList>
            <person name="Lanie J.A."/>
            <person name="Ng W.-L."/>
            <person name="Kazmierczak K.M."/>
            <person name="Andrzejewski T.M."/>
            <person name="Davidsen T.M."/>
            <person name="Wayne K.J."/>
            <person name="Tettelin H."/>
            <person name="Glass J.I."/>
            <person name="Rusch D."/>
            <person name="Podicherti R."/>
            <person name="Tsui H.-C.T."/>
            <person name="Winkler M.E."/>
        </authorList>
    </citation>
    <scope>NUCLEOTIDE SEQUENCE</scope>
</reference>
<organism evidence="1">
    <name type="scientific">marine metagenome</name>
    <dbReference type="NCBI Taxonomy" id="408172"/>
    <lineage>
        <taxon>unclassified sequences</taxon>
        <taxon>metagenomes</taxon>
        <taxon>ecological metagenomes</taxon>
    </lineage>
</organism>
<dbReference type="InterPro" id="IPR040442">
    <property type="entry name" value="Pyrv_kinase-like_dom_sf"/>
</dbReference>
<evidence type="ECO:0008006" key="2">
    <source>
        <dbReference type="Google" id="ProtNLM"/>
    </source>
</evidence>
<dbReference type="Gene3D" id="3.20.20.60">
    <property type="entry name" value="Phosphoenolpyruvate-binding domains"/>
    <property type="match status" value="1"/>
</dbReference>
<gene>
    <name evidence="1" type="ORF">METZ01_LOCUS174231</name>
</gene>
<proteinExistence type="predicted"/>